<sequence length="25" mass="2806">MKNSPRPRGFQILLVIWCFDDGGGV</sequence>
<protein>
    <submittedName>
        <fullName evidence="1">Uncharacterized protein</fullName>
    </submittedName>
</protein>
<proteinExistence type="predicted"/>
<reference evidence="1" key="1">
    <citation type="submission" date="2014-11" db="EMBL/GenBank/DDBJ databases">
        <authorList>
            <person name="Amaro Gonzalez C."/>
        </authorList>
    </citation>
    <scope>NUCLEOTIDE SEQUENCE</scope>
</reference>
<reference evidence="1" key="2">
    <citation type="journal article" date="2015" name="Fish Shellfish Immunol.">
        <title>Early steps in the European eel (Anguilla anguilla)-Vibrio vulnificus interaction in the gills: Role of the RtxA13 toxin.</title>
        <authorList>
            <person name="Callol A."/>
            <person name="Pajuelo D."/>
            <person name="Ebbesson L."/>
            <person name="Teles M."/>
            <person name="MacKenzie S."/>
            <person name="Amaro C."/>
        </authorList>
    </citation>
    <scope>NUCLEOTIDE SEQUENCE</scope>
</reference>
<organism evidence="1">
    <name type="scientific">Anguilla anguilla</name>
    <name type="common">European freshwater eel</name>
    <name type="synonym">Muraena anguilla</name>
    <dbReference type="NCBI Taxonomy" id="7936"/>
    <lineage>
        <taxon>Eukaryota</taxon>
        <taxon>Metazoa</taxon>
        <taxon>Chordata</taxon>
        <taxon>Craniata</taxon>
        <taxon>Vertebrata</taxon>
        <taxon>Euteleostomi</taxon>
        <taxon>Actinopterygii</taxon>
        <taxon>Neopterygii</taxon>
        <taxon>Teleostei</taxon>
        <taxon>Anguilliformes</taxon>
        <taxon>Anguillidae</taxon>
        <taxon>Anguilla</taxon>
    </lineage>
</organism>
<dbReference type="AlphaFoldDB" id="A0A0E9U670"/>
<name>A0A0E9U670_ANGAN</name>
<accession>A0A0E9U670</accession>
<evidence type="ECO:0000313" key="1">
    <source>
        <dbReference type="EMBL" id="JAH60468.1"/>
    </source>
</evidence>
<dbReference type="EMBL" id="GBXM01048109">
    <property type="protein sequence ID" value="JAH60468.1"/>
    <property type="molecule type" value="Transcribed_RNA"/>
</dbReference>